<evidence type="ECO:0000259" key="8">
    <source>
        <dbReference type="SMART" id="SM00483"/>
    </source>
</evidence>
<dbReference type="InterPro" id="IPR016195">
    <property type="entry name" value="Pol/histidinol_Pase-like"/>
</dbReference>
<dbReference type="InterPro" id="IPR029398">
    <property type="entry name" value="PolB_thumb"/>
</dbReference>
<dbReference type="PANTHER" id="PTHR36928:SF1">
    <property type="entry name" value="PHOSPHATASE YCDX-RELATED"/>
    <property type="match status" value="1"/>
</dbReference>
<keyword evidence="5" id="KW-0239">DNA-directed DNA polymerase</keyword>
<dbReference type="InterPro" id="IPR027421">
    <property type="entry name" value="DNA_pol_lamdba_lyase_dom_sf"/>
</dbReference>
<comment type="catalytic activity">
    <reaction evidence="7">
        <text>DNA(n) + a 2'-deoxyribonucleoside 5'-triphosphate = DNA(n+1) + diphosphate</text>
        <dbReference type="Rhea" id="RHEA:22508"/>
        <dbReference type="Rhea" id="RHEA-COMP:17339"/>
        <dbReference type="Rhea" id="RHEA-COMP:17340"/>
        <dbReference type="ChEBI" id="CHEBI:33019"/>
        <dbReference type="ChEBI" id="CHEBI:61560"/>
        <dbReference type="ChEBI" id="CHEBI:173112"/>
        <dbReference type="EC" id="2.7.7.7"/>
    </reaction>
</comment>
<gene>
    <name evidence="9" type="ORF">A3860_23080</name>
</gene>
<dbReference type="SUPFAM" id="SSF81301">
    <property type="entry name" value="Nucleotidyltransferase"/>
    <property type="match status" value="1"/>
</dbReference>
<dbReference type="InterPro" id="IPR047967">
    <property type="entry name" value="PolX_PHP"/>
</dbReference>
<dbReference type="PIRSF" id="PIRSF005047">
    <property type="entry name" value="UCP005047_YshC"/>
    <property type="match status" value="1"/>
</dbReference>
<dbReference type="PANTHER" id="PTHR36928">
    <property type="entry name" value="PHOSPHATASE YCDX-RELATED"/>
    <property type="match status" value="1"/>
</dbReference>
<organism evidence="9 10">
    <name type="scientific">Niastella vici</name>
    <dbReference type="NCBI Taxonomy" id="1703345"/>
    <lineage>
        <taxon>Bacteria</taxon>
        <taxon>Pseudomonadati</taxon>
        <taxon>Bacteroidota</taxon>
        <taxon>Chitinophagia</taxon>
        <taxon>Chitinophagales</taxon>
        <taxon>Chitinophagaceae</taxon>
        <taxon>Niastella</taxon>
    </lineage>
</organism>
<feature type="domain" description="DNA-directed DNA polymerase X" evidence="8">
    <location>
        <begin position="11"/>
        <end position="330"/>
    </location>
</feature>
<dbReference type="GO" id="GO:0008270">
    <property type="term" value="F:zinc ion binding"/>
    <property type="evidence" value="ECO:0007669"/>
    <property type="project" value="TreeGrafter"/>
</dbReference>
<dbReference type="GO" id="GO:0042578">
    <property type="term" value="F:phosphoric ester hydrolase activity"/>
    <property type="evidence" value="ECO:0007669"/>
    <property type="project" value="TreeGrafter"/>
</dbReference>
<dbReference type="EMBL" id="LVYD01000044">
    <property type="protein sequence ID" value="OQP63825.1"/>
    <property type="molecule type" value="Genomic_DNA"/>
</dbReference>
<dbReference type="GO" id="GO:0003677">
    <property type="term" value="F:DNA binding"/>
    <property type="evidence" value="ECO:0007669"/>
    <property type="project" value="InterPro"/>
</dbReference>
<evidence type="ECO:0000256" key="3">
    <source>
        <dbReference type="ARBA" id="ARBA00022695"/>
    </source>
</evidence>
<evidence type="ECO:0000313" key="9">
    <source>
        <dbReference type="EMBL" id="OQP63825.1"/>
    </source>
</evidence>
<comment type="caution">
    <text evidence="9">The sequence shown here is derived from an EMBL/GenBank/DDBJ whole genome shotgun (WGS) entry which is preliminary data.</text>
</comment>
<dbReference type="CDD" id="cd07436">
    <property type="entry name" value="PHP_PolX"/>
    <property type="match status" value="1"/>
</dbReference>
<dbReference type="Gene3D" id="3.20.20.140">
    <property type="entry name" value="Metal-dependent hydrolases"/>
    <property type="match status" value="1"/>
</dbReference>
<dbReference type="STRING" id="1703345.A3860_23080"/>
<protein>
    <recommendedName>
        <fullName evidence="1">DNA-directed DNA polymerase</fullName>
        <ecNumber evidence="1">2.7.7.7</ecNumber>
    </recommendedName>
</protein>
<dbReference type="Gene3D" id="1.10.150.20">
    <property type="entry name" value="5' to 3' exonuclease, C-terminal subdomain"/>
    <property type="match status" value="1"/>
</dbReference>
<dbReference type="Pfam" id="PF14716">
    <property type="entry name" value="HHH_8"/>
    <property type="match status" value="1"/>
</dbReference>
<dbReference type="PRINTS" id="PR00870">
    <property type="entry name" value="DNAPOLXBETA"/>
</dbReference>
<dbReference type="GO" id="GO:0003887">
    <property type="term" value="F:DNA-directed DNA polymerase activity"/>
    <property type="evidence" value="ECO:0007669"/>
    <property type="project" value="UniProtKB-KW"/>
</dbReference>
<dbReference type="InterPro" id="IPR043519">
    <property type="entry name" value="NT_sf"/>
</dbReference>
<keyword evidence="6" id="KW-0234">DNA repair</keyword>
<evidence type="ECO:0000313" key="10">
    <source>
        <dbReference type="Proteomes" id="UP000192796"/>
    </source>
</evidence>
<dbReference type="SUPFAM" id="SSF47802">
    <property type="entry name" value="DNA polymerase beta, N-terminal domain-like"/>
    <property type="match status" value="1"/>
</dbReference>
<dbReference type="OrthoDB" id="9808747at2"/>
<dbReference type="InterPro" id="IPR010996">
    <property type="entry name" value="HHH_MUS81"/>
</dbReference>
<evidence type="ECO:0000256" key="4">
    <source>
        <dbReference type="ARBA" id="ARBA00022763"/>
    </source>
</evidence>
<accession>A0A1V9FZL9</accession>
<dbReference type="EC" id="2.7.7.7" evidence="1"/>
<dbReference type="InterPro" id="IPR002054">
    <property type="entry name" value="DNA-dir_DNA_pol_X"/>
</dbReference>
<dbReference type="Proteomes" id="UP000192796">
    <property type="component" value="Unassembled WGS sequence"/>
</dbReference>
<sequence length="595" mass="67156">MGTISNQAYMSSNLTLGDMLHEIASCYRYLGSDYRFKVMAYTAAARTLHGLNIDIASYVKRGAELRKLRGIDEDIALEIMQYLRTGKIKTYERLKKKVPLGLLELMDVKGFGPVTIKTIHEKLHVNTRNEMKIALLSGRLESFEGMGQRKIENMKRGLKLFKEVHSQLQLWDAISIGSDVLKQLLALPGVKNAVICGSLRRNKETIADIDIIVMARRKYWEKISQTFCDLPFVHRVIVAGGKRISVLLKNHNTQVDIQLVHEHEYGAALLLLTGSKEHSIALKKWADNKGFLLNENGVFDAGTGKWLAGTNEEEIYRLLGLQFIPPELREDKGEIEKAAKHRLPLLVEENDIRGDMQVHSSWSNNEEEIETIARHVRRVYPQYEYIVITDCLSGQLGTGGLQPEEFINQFAEIDMVNKALGQQFVKKGVDVHILEDGSLNLQDNILQQFEWVTASIVSGFDKDNTGRLIKACENPNVHCLNHPSGRLIGKRDAWTVNWKKLIEKAASTGTCMAINAQPDRLDLKDELVKAAIDKGVKICIGTGARDLNQFDLMSTGVAVARRGWCTKENILNTCSWKEVEYFKQYKQSIMCNTGI</sequence>
<dbReference type="Pfam" id="PF14791">
    <property type="entry name" value="DNA_pol_B_thumb"/>
    <property type="match status" value="1"/>
</dbReference>
<keyword evidence="3" id="KW-0548">Nucleotidyltransferase</keyword>
<evidence type="ECO:0000256" key="6">
    <source>
        <dbReference type="ARBA" id="ARBA00023204"/>
    </source>
</evidence>
<dbReference type="GO" id="GO:0005829">
    <property type="term" value="C:cytosol"/>
    <property type="evidence" value="ECO:0007669"/>
    <property type="project" value="TreeGrafter"/>
</dbReference>
<keyword evidence="2" id="KW-0808">Transferase</keyword>
<evidence type="ECO:0000256" key="2">
    <source>
        <dbReference type="ARBA" id="ARBA00022679"/>
    </source>
</evidence>
<evidence type="ECO:0000256" key="7">
    <source>
        <dbReference type="ARBA" id="ARBA00049244"/>
    </source>
</evidence>
<evidence type="ECO:0000256" key="1">
    <source>
        <dbReference type="ARBA" id="ARBA00012417"/>
    </source>
</evidence>
<reference evidence="9 10" key="1">
    <citation type="submission" date="2016-03" db="EMBL/GenBank/DDBJ databases">
        <title>Niastella vici sp. nov., isolated from farmland soil.</title>
        <authorList>
            <person name="Chen L."/>
            <person name="Wang D."/>
            <person name="Yang S."/>
            <person name="Wang G."/>
        </authorList>
    </citation>
    <scope>NUCLEOTIDE SEQUENCE [LARGE SCALE GENOMIC DNA]</scope>
    <source>
        <strain evidence="9 10">DJ57</strain>
    </source>
</reference>
<dbReference type="SMART" id="SM00483">
    <property type="entry name" value="POLXc"/>
    <property type="match status" value="1"/>
</dbReference>
<dbReference type="CDD" id="cd00141">
    <property type="entry name" value="NT_POLXc"/>
    <property type="match status" value="1"/>
</dbReference>
<proteinExistence type="predicted"/>
<dbReference type="InterPro" id="IPR050243">
    <property type="entry name" value="PHP_phosphatase"/>
</dbReference>
<dbReference type="GO" id="GO:0006281">
    <property type="term" value="P:DNA repair"/>
    <property type="evidence" value="ECO:0007669"/>
    <property type="project" value="UniProtKB-KW"/>
</dbReference>
<dbReference type="InterPro" id="IPR022311">
    <property type="entry name" value="PolX-like"/>
</dbReference>
<keyword evidence="10" id="KW-1185">Reference proteome</keyword>
<keyword evidence="4" id="KW-0227">DNA damage</keyword>
<dbReference type="AlphaFoldDB" id="A0A1V9FZL9"/>
<name>A0A1V9FZL9_9BACT</name>
<dbReference type="Gene3D" id="3.30.210.10">
    <property type="entry name" value="DNA polymerase, thumb domain"/>
    <property type="match status" value="1"/>
</dbReference>
<dbReference type="InterPro" id="IPR037160">
    <property type="entry name" value="DNA_Pol_thumb_sf"/>
</dbReference>
<dbReference type="Gene3D" id="1.10.150.110">
    <property type="entry name" value="DNA polymerase beta, N-terminal domain-like"/>
    <property type="match status" value="1"/>
</dbReference>
<dbReference type="InterPro" id="IPR002008">
    <property type="entry name" value="DNA_pol_X_beta-like"/>
</dbReference>
<dbReference type="Gene3D" id="3.30.460.10">
    <property type="entry name" value="Beta Polymerase, domain 2"/>
    <property type="match status" value="1"/>
</dbReference>
<dbReference type="RefSeq" id="WP_081147488.1">
    <property type="nucleotide sequence ID" value="NZ_LVYD01000044.1"/>
</dbReference>
<dbReference type="SUPFAM" id="SSF89550">
    <property type="entry name" value="PHP domain-like"/>
    <property type="match status" value="1"/>
</dbReference>
<evidence type="ECO:0000256" key="5">
    <source>
        <dbReference type="ARBA" id="ARBA00022932"/>
    </source>
</evidence>